<name>A0A0B2V2Y1_TOXCA</name>
<proteinExistence type="predicted"/>
<evidence type="ECO:0000313" key="2">
    <source>
        <dbReference type="EMBL" id="KHN75913.1"/>
    </source>
</evidence>
<dbReference type="Proteomes" id="UP000031036">
    <property type="component" value="Unassembled WGS sequence"/>
</dbReference>
<gene>
    <name evidence="2" type="ORF">Tcan_05523</name>
</gene>
<evidence type="ECO:0000256" key="1">
    <source>
        <dbReference type="SAM" id="Phobius"/>
    </source>
</evidence>
<keyword evidence="1" id="KW-0472">Membrane</keyword>
<feature type="transmembrane region" description="Helical" evidence="1">
    <location>
        <begin position="12"/>
        <end position="34"/>
    </location>
</feature>
<dbReference type="EMBL" id="JPKZ01002595">
    <property type="protein sequence ID" value="KHN75913.1"/>
    <property type="molecule type" value="Genomic_DNA"/>
</dbReference>
<sequence length="73" mass="8259">MGRGSAWCSGVVVHIVVYSSVFAVIMCSVVYILVQNLSVNVKEEENANDGFPAKILLPYIVRFKWFLCERKCM</sequence>
<keyword evidence="1" id="KW-0812">Transmembrane</keyword>
<reference evidence="2 3" key="1">
    <citation type="submission" date="2014-11" db="EMBL/GenBank/DDBJ databases">
        <title>Genetic blueprint of the zoonotic pathogen Toxocara canis.</title>
        <authorList>
            <person name="Zhu X.-Q."/>
            <person name="Korhonen P.K."/>
            <person name="Cai H."/>
            <person name="Young N.D."/>
            <person name="Nejsum P."/>
            <person name="von Samson-Himmelstjerna G."/>
            <person name="Boag P.R."/>
            <person name="Tan P."/>
            <person name="Li Q."/>
            <person name="Min J."/>
            <person name="Yang Y."/>
            <person name="Wang X."/>
            <person name="Fang X."/>
            <person name="Hall R.S."/>
            <person name="Hofmann A."/>
            <person name="Sternberg P.W."/>
            <person name="Jex A.R."/>
            <person name="Gasser R.B."/>
        </authorList>
    </citation>
    <scope>NUCLEOTIDE SEQUENCE [LARGE SCALE GENOMIC DNA]</scope>
    <source>
        <strain evidence="2">PN_DK_2014</strain>
    </source>
</reference>
<organism evidence="2 3">
    <name type="scientific">Toxocara canis</name>
    <name type="common">Canine roundworm</name>
    <dbReference type="NCBI Taxonomy" id="6265"/>
    <lineage>
        <taxon>Eukaryota</taxon>
        <taxon>Metazoa</taxon>
        <taxon>Ecdysozoa</taxon>
        <taxon>Nematoda</taxon>
        <taxon>Chromadorea</taxon>
        <taxon>Rhabditida</taxon>
        <taxon>Spirurina</taxon>
        <taxon>Ascaridomorpha</taxon>
        <taxon>Ascaridoidea</taxon>
        <taxon>Toxocaridae</taxon>
        <taxon>Toxocara</taxon>
    </lineage>
</organism>
<comment type="caution">
    <text evidence="2">The sequence shown here is derived from an EMBL/GenBank/DDBJ whole genome shotgun (WGS) entry which is preliminary data.</text>
</comment>
<dbReference type="AlphaFoldDB" id="A0A0B2V2Y1"/>
<accession>A0A0B2V2Y1</accession>
<protein>
    <submittedName>
        <fullName evidence="2">Uncharacterized protein</fullName>
    </submittedName>
</protein>
<keyword evidence="3" id="KW-1185">Reference proteome</keyword>
<evidence type="ECO:0000313" key="3">
    <source>
        <dbReference type="Proteomes" id="UP000031036"/>
    </source>
</evidence>
<keyword evidence="1" id="KW-1133">Transmembrane helix</keyword>